<feature type="region of interest" description="Disordered" evidence="5">
    <location>
        <begin position="368"/>
        <end position="391"/>
    </location>
</feature>
<dbReference type="Pfam" id="PF00335">
    <property type="entry name" value="Tetraspanin"/>
    <property type="match status" value="1"/>
</dbReference>
<gene>
    <name evidence="7" type="ORF">BG011_008000</name>
</gene>
<evidence type="ECO:0000256" key="1">
    <source>
        <dbReference type="ARBA" id="ARBA00004141"/>
    </source>
</evidence>
<keyword evidence="4 6" id="KW-0472">Membrane</keyword>
<keyword evidence="8" id="KW-1185">Reference proteome</keyword>
<sequence>MGLWRLLHQDHHGRPLWWDGGVTRNKNEEIKCNLNVEYWMSGCAKQENRERFVQGPGMKRETTEEQGLESVLGLVPSEPHEPYWDFKKSCLLGGSVNPLNEREPTLANSYQRLDKVAKEDQAKIMAGTPIPATLLLVQIIKAQNQQAGLMQSGITLIPNLSVGVDIMGIGVVIVSIMGLFGVARGCRRLMNLYFALVLCFIIVQVSCAIHSFILGPSWVVEALEKSWGNAYETDRDLIRDLQSEFHCQGFYSSNDRAVELPSSTGDNMPACAEILQERFGKRLQRLGSLILYIRLIQLTGVFLLSILFRHLAAMDEGNKEEIERTDEESPFFMSEKQIEDETARMPLLMEYDNDLPDYSVHDAYDRGYDEESEDSFNERDRGSETDEDEERFHGRRFCTDRFGAHEYEYRDLPEYTEDVCEPQVYVA</sequence>
<evidence type="ECO:0000256" key="3">
    <source>
        <dbReference type="ARBA" id="ARBA00022989"/>
    </source>
</evidence>
<evidence type="ECO:0000256" key="4">
    <source>
        <dbReference type="ARBA" id="ARBA00023136"/>
    </source>
</evidence>
<dbReference type="OrthoDB" id="2422716at2759"/>
<accession>A0A9P6PRZ9</accession>
<feature type="transmembrane region" description="Helical" evidence="6">
    <location>
        <begin position="160"/>
        <end position="180"/>
    </location>
</feature>
<dbReference type="Proteomes" id="UP000726737">
    <property type="component" value="Unassembled WGS sequence"/>
</dbReference>
<reference evidence="7" key="1">
    <citation type="journal article" date="2020" name="Fungal Divers.">
        <title>Resolving the Mortierellaceae phylogeny through synthesis of multi-gene phylogenetics and phylogenomics.</title>
        <authorList>
            <person name="Vandepol N."/>
            <person name="Liber J."/>
            <person name="Desiro A."/>
            <person name="Na H."/>
            <person name="Kennedy M."/>
            <person name="Barry K."/>
            <person name="Grigoriev I.V."/>
            <person name="Miller A.N."/>
            <person name="O'Donnell K."/>
            <person name="Stajich J.E."/>
            <person name="Bonito G."/>
        </authorList>
    </citation>
    <scope>NUCLEOTIDE SEQUENCE</scope>
    <source>
        <strain evidence="7">KOD948</strain>
    </source>
</reference>
<dbReference type="InterPro" id="IPR018499">
    <property type="entry name" value="Tetraspanin/Peripherin"/>
</dbReference>
<feature type="transmembrane region" description="Helical" evidence="6">
    <location>
        <begin position="192"/>
        <end position="213"/>
    </location>
</feature>
<protein>
    <submittedName>
        <fullName evidence="7">Uncharacterized protein</fullName>
    </submittedName>
</protein>
<dbReference type="GO" id="GO:0016020">
    <property type="term" value="C:membrane"/>
    <property type="evidence" value="ECO:0007669"/>
    <property type="project" value="UniProtKB-SubCell"/>
</dbReference>
<dbReference type="EMBL" id="JAAAJA010000638">
    <property type="protein sequence ID" value="KAG0250885.1"/>
    <property type="molecule type" value="Genomic_DNA"/>
</dbReference>
<dbReference type="AlphaFoldDB" id="A0A9P6PRZ9"/>
<evidence type="ECO:0000256" key="5">
    <source>
        <dbReference type="SAM" id="MobiDB-lite"/>
    </source>
</evidence>
<feature type="transmembrane region" description="Helical" evidence="6">
    <location>
        <begin position="289"/>
        <end position="308"/>
    </location>
</feature>
<evidence type="ECO:0000313" key="7">
    <source>
        <dbReference type="EMBL" id="KAG0250885.1"/>
    </source>
</evidence>
<name>A0A9P6PRZ9_9FUNG</name>
<comment type="caution">
    <text evidence="7">The sequence shown here is derived from an EMBL/GenBank/DDBJ whole genome shotgun (WGS) entry which is preliminary data.</text>
</comment>
<evidence type="ECO:0000256" key="2">
    <source>
        <dbReference type="ARBA" id="ARBA00022692"/>
    </source>
</evidence>
<evidence type="ECO:0000256" key="6">
    <source>
        <dbReference type="SAM" id="Phobius"/>
    </source>
</evidence>
<comment type="subcellular location">
    <subcellularLocation>
        <location evidence="1">Membrane</location>
        <topology evidence="1">Multi-pass membrane protein</topology>
    </subcellularLocation>
</comment>
<organism evidence="7 8">
    <name type="scientific">Mortierella polycephala</name>
    <dbReference type="NCBI Taxonomy" id="41804"/>
    <lineage>
        <taxon>Eukaryota</taxon>
        <taxon>Fungi</taxon>
        <taxon>Fungi incertae sedis</taxon>
        <taxon>Mucoromycota</taxon>
        <taxon>Mortierellomycotina</taxon>
        <taxon>Mortierellomycetes</taxon>
        <taxon>Mortierellales</taxon>
        <taxon>Mortierellaceae</taxon>
        <taxon>Mortierella</taxon>
    </lineage>
</organism>
<proteinExistence type="predicted"/>
<evidence type="ECO:0000313" key="8">
    <source>
        <dbReference type="Proteomes" id="UP000726737"/>
    </source>
</evidence>
<keyword evidence="3 6" id="KW-1133">Transmembrane helix</keyword>
<keyword evidence="2 6" id="KW-0812">Transmembrane</keyword>